<dbReference type="Pfam" id="PF08766">
    <property type="entry name" value="DEK_C"/>
    <property type="match status" value="1"/>
</dbReference>
<feature type="region of interest" description="Disordered" evidence="6">
    <location>
        <begin position="121"/>
        <end position="156"/>
    </location>
</feature>
<evidence type="ECO:0008006" key="12">
    <source>
        <dbReference type="Google" id="ProtNLM"/>
    </source>
</evidence>
<dbReference type="RefSeq" id="XP_001743389.1">
    <property type="nucleotide sequence ID" value="XM_001743337.1"/>
</dbReference>
<comment type="similarity">
    <text evidence="2">Belongs to the protein-tyrosine phosphatase family.</text>
</comment>
<dbReference type="InterPro" id="IPR014876">
    <property type="entry name" value="DEK_C"/>
</dbReference>
<feature type="domain" description="Tyrosine specific protein phosphatases" evidence="8">
    <location>
        <begin position="412"/>
        <end position="445"/>
    </location>
</feature>
<proteinExistence type="inferred from homology"/>
<dbReference type="InterPro" id="IPR029021">
    <property type="entry name" value="Prot-tyrosine_phosphatase-like"/>
</dbReference>
<organism evidence="10 11">
    <name type="scientific">Monosiga brevicollis</name>
    <name type="common">Choanoflagellate</name>
    <dbReference type="NCBI Taxonomy" id="81824"/>
    <lineage>
        <taxon>Eukaryota</taxon>
        <taxon>Choanoflagellata</taxon>
        <taxon>Craspedida</taxon>
        <taxon>Salpingoecidae</taxon>
        <taxon>Monosiga</taxon>
    </lineage>
</organism>
<dbReference type="SUPFAM" id="SSF52799">
    <property type="entry name" value="(Phosphotyrosine protein) phosphatases II"/>
    <property type="match status" value="1"/>
</dbReference>
<feature type="domain" description="DEK-C" evidence="9">
    <location>
        <begin position="285"/>
        <end position="340"/>
    </location>
</feature>
<dbReference type="InterPro" id="IPR043587">
    <property type="entry name" value="Phosphatase_SSH-like"/>
</dbReference>
<evidence type="ECO:0000313" key="10">
    <source>
        <dbReference type="EMBL" id="EDQ92103.1"/>
    </source>
</evidence>
<name>A9USH9_MONBE</name>
<evidence type="ECO:0000313" key="11">
    <source>
        <dbReference type="Proteomes" id="UP000001357"/>
    </source>
</evidence>
<evidence type="ECO:0000256" key="3">
    <source>
        <dbReference type="ARBA" id="ARBA00022801"/>
    </source>
</evidence>
<dbReference type="GO" id="GO:0030837">
    <property type="term" value="P:negative regulation of actin filament polymerization"/>
    <property type="evidence" value="ECO:0007669"/>
    <property type="project" value="InterPro"/>
</dbReference>
<evidence type="ECO:0000256" key="6">
    <source>
        <dbReference type="SAM" id="MobiDB-lite"/>
    </source>
</evidence>
<dbReference type="AlphaFoldDB" id="A9USH9"/>
<keyword evidence="5" id="KW-0206">Cytoskeleton</keyword>
<keyword evidence="3" id="KW-0378">Hydrolase</keyword>
<dbReference type="InParanoid" id="A9USH9"/>
<keyword evidence="5" id="KW-0963">Cytoplasm</keyword>
<dbReference type="PROSITE" id="PS50054">
    <property type="entry name" value="TYR_PHOSPHATASE_DUAL"/>
    <property type="match status" value="1"/>
</dbReference>
<dbReference type="KEGG" id="mbr:MONBRDRAFT_5799"/>
<feature type="region of interest" description="Disordered" evidence="6">
    <location>
        <begin position="1"/>
        <end position="32"/>
    </location>
</feature>
<dbReference type="PROSITE" id="PS51998">
    <property type="entry name" value="DEK_C"/>
    <property type="match status" value="1"/>
</dbReference>
<dbReference type="GO" id="GO:0003779">
    <property type="term" value="F:actin binding"/>
    <property type="evidence" value="ECO:0007669"/>
    <property type="project" value="InterPro"/>
</dbReference>
<dbReference type="PANTHER" id="PTHR45864">
    <property type="entry name" value="SLINGSHOT PROTEIN PHOSPHATASE HOMOLOG"/>
    <property type="match status" value="1"/>
</dbReference>
<dbReference type="GO" id="GO:0005856">
    <property type="term" value="C:cytoskeleton"/>
    <property type="evidence" value="ECO:0007669"/>
    <property type="project" value="UniProtKB-SubCell"/>
</dbReference>
<gene>
    <name evidence="10" type="ORF">MONBRDRAFT_5799</name>
</gene>
<dbReference type="InterPro" id="IPR020422">
    <property type="entry name" value="TYR_PHOSPHATASE_DUAL_dom"/>
</dbReference>
<dbReference type="GeneID" id="5888245"/>
<dbReference type="SMART" id="SM00195">
    <property type="entry name" value="DSPc"/>
    <property type="match status" value="1"/>
</dbReference>
<evidence type="ECO:0000256" key="4">
    <source>
        <dbReference type="ARBA" id="ARBA00022912"/>
    </source>
</evidence>
<dbReference type="eggNOG" id="KOG1716">
    <property type="taxonomic scope" value="Eukaryota"/>
</dbReference>
<protein>
    <recommendedName>
        <fullName evidence="12">Protein-serine/threonine phosphatase</fullName>
    </recommendedName>
</protein>
<accession>A9USH9</accession>
<keyword evidence="11" id="KW-1185">Reference proteome</keyword>
<sequence>MATSQSPRGSSLSGLNRRTTISSPHAGLKQRTASRMFSVMRHGPRRTLSIATASAHAAAKELPMYVLQRHREGGGGLFTYNTTRTTAVAGDLPFARLDSITAARDPRQGRGGGISAAEAASALRRQRQLKKQSASPTSSPASTAPTNAPSNEDSGMAEVEQVLELAASLLNEEDDCVLACKLHQLDSDMETASDKRFFLALIRHSENQACILCLSRQAETPAEPIKDGDHAFHVDHVVPIGRQSNFKLHGDGTFTFNNILDPHQTNEDDNSEPSTPRPFEERSEDEWRRLLLPEIKKIIAASDLDTLTSKEVRLALELKFGRTLKQFKGYIDEQMIVAFGQMAPPSPISDLIFLGTEWNACNLEELRENGCSHILNVTEEVPSYFEQDFEYLRISLPDEETENLLQHWNRTFDFIELARANDSRVLVHCKMGVSRSASTVMAYLMRFHGYVSTYHPHRCRLDVILKLSLMLLRFRNDGPPPRC</sequence>
<reference evidence="10 11" key="1">
    <citation type="journal article" date="2008" name="Nature">
        <title>The genome of the choanoflagellate Monosiga brevicollis and the origin of metazoans.</title>
        <authorList>
            <consortium name="JGI Sequencing"/>
            <person name="King N."/>
            <person name="Westbrook M.J."/>
            <person name="Young S.L."/>
            <person name="Kuo A."/>
            <person name="Abedin M."/>
            <person name="Chapman J."/>
            <person name="Fairclough S."/>
            <person name="Hellsten U."/>
            <person name="Isogai Y."/>
            <person name="Letunic I."/>
            <person name="Marr M."/>
            <person name="Pincus D."/>
            <person name="Putnam N."/>
            <person name="Rokas A."/>
            <person name="Wright K.J."/>
            <person name="Zuzow R."/>
            <person name="Dirks W."/>
            <person name="Good M."/>
            <person name="Goodstein D."/>
            <person name="Lemons D."/>
            <person name="Li W."/>
            <person name="Lyons J.B."/>
            <person name="Morris A."/>
            <person name="Nichols S."/>
            <person name="Richter D.J."/>
            <person name="Salamov A."/>
            <person name="Bork P."/>
            <person name="Lim W.A."/>
            <person name="Manning G."/>
            <person name="Miller W.T."/>
            <person name="McGinnis W."/>
            <person name="Shapiro H."/>
            <person name="Tjian R."/>
            <person name="Grigoriev I.V."/>
            <person name="Rokhsar D."/>
        </authorList>
    </citation>
    <scope>NUCLEOTIDE SEQUENCE [LARGE SCALE GENOMIC DNA]</scope>
    <source>
        <strain evidence="11">MX1 / ATCC 50154</strain>
    </source>
</reference>
<dbReference type="InterPro" id="IPR000340">
    <property type="entry name" value="Dual-sp_phosphatase_cat-dom"/>
</dbReference>
<dbReference type="PROSITE" id="PS00383">
    <property type="entry name" value="TYR_PHOSPHATASE_1"/>
    <property type="match status" value="1"/>
</dbReference>
<feature type="compositionally biased region" description="Polar residues" evidence="6">
    <location>
        <begin position="1"/>
        <end position="23"/>
    </location>
</feature>
<dbReference type="PANTHER" id="PTHR45864:SF2">
    <property type="entry name" value="PROTEIN PHOSPHATASE SLINGSHOT"/>
    <property type="match status" value="1"/>
</dbReference>
<comment type="subcellular location">
    <subcellularLocation>
        <location evidence="1">Cytoplasm</location>
        <location evidence="1">Cytoskeleton</location>
    </subcellularLocation>
</comment>
<feature type="region of interest" description="Disordered" evidence="6">
    <location>
        <begin position="258"/>
        <end position="284"/>
    </location>
</feature>
<dbReference type="Pfam" id="PF00782">
    <property type="entry name" value="DSPc"/>
    <property type="match status" value="1"/>
</dbReference>
<evidence type="ECO:0000256" key="1">
    <source>
        <dbReference type="ARBA" id="ARBA00004245"/>
    </source>
</evidence>
<dbReference type="InterPro" id="IPR016130">
    <property type="entry name" value="Tyr_Pase_AS"/>
</dbReference>
<evidence type="ECO:0000259" key="9">
    <source>
        <dbReference type="PROSITE" id="PS51998"/>
    </source>
</evidence>
<dbReference type="EMBL" id="CH991544">
    <property type="protein sequence ID" value="EDQ92103.1"/>
    <property type="molecule type" value="Genomic_DNA"/>
</dbReference>
<dbReference type="GO" id="GO:0004721">
    <property type="term" value="F:phosphoprotein phosphatase activity"/>
    <property type="evidence" value="ECO:0007669"/>
    <property type="project" value="UniProtKB-KW"/>
</dbReference>
<evidence type="ECO:0000256" key="5">
    <source>
        <dbReference type="ARBA" id="ARBA00023212"/>
    </source>
</evidence>
<dbReference type="STRING" id="81824.A9USH9"/>
<evidence type="ECO:0000259" key="8">
    <source>
        <dbReference type="PROSITE" id="PS50056"/>
    </source>
</evidence>
<dbReference type="Gene3D" id="3.90.190.10">
    <property type="entry name" value="Protein tyrosine phosphatase superfamily"/>
    <property type="match status" value="1"/>
</dbReference>
<dbReference type="InterPro" id="IPR000387">
    <property type="entry name" value="Tyr_Pase_dom"/>
</dbReference>
<evidence type="ECO:0000259" key="7">
    <source>
        <dbReference type="PROSITE" id="PS50054"/>
    </source>
</evidence>
<keyword evidence="4" id="KW-0904">Protein phosphatase</keyword>
<feature type="compositionally biased region" description="Low complexity" evidence="6">
    <location>
        <begin position="133"/>
        <end position="151"/>
    </location>
</feature>
<dbReference type="Proteomes" id="UP000001357">
    <property type="component" value="Unassembled WGS sequence"/>
</dbReference>
<feature type="domain" description="Tyrosine-protein phosphatase" evidence="7">
    <location>
        <begin position="344"/>
        <end position="483"/>
    </location>
</feature>
<dbReference type="PROSITE" id="PS50056">
    <property type="entry name" value="TYR_PHOSPHATASE_2"/>
    <property type="match status" value="1"/>
</dbReference>
<evidence type="ECO:0000256" key="2">
    <source>
        <dbReference type="ARBA" id="ARBA00009580"/>
    </source>
</evidence>